<reference evidence="2 3" key="1">
    <citation type="journal article" date="2011" name="Front. Microbiol.">
        <title>Genomic signatures of strain selection and enhancement in Bacillus atrophaeus var. globigii, a historical biowarfare simulant.</title>
        <authorList>
            <person name="Gibbons H.S."/>
            <person name="Broomall S.M."/>
            <person name="McNew L.A."/>
            <person name="Daligault H."/>
            <person name="Chapman C."/>
            <person name="Bruce D."/>
            <person name="Karavis M."/>
            <person name="Krepps M."/>
            <person name="McGregor P.A."/>
            <person name="Hong C."/>
            <person name="Park K.H."/>
            <person name="Akmal A."/>
            <person name="Feldman A."/>
            <person name="Lin J.S."/>
            <person name="Chang W.E."/>
            <person name="Higgs B.W."/>
            <person name="Demirev P."/>
            <person name="Lindquist J."/>
            <person name="Liem A."/>
            <person name="Fochler E."/>
            <person name="Read T.D."/>
            <person name="Tapia R."/>
            <person name="Johnson S."/>
            <person name="Bishop-Lilly K.A."/>
            <person name="Detter C."/>
            <person name="Han C."/>
            <person name="Sozhamannan S."/>
            <person name="Rosenzweig C.N."/>
            <person name="Skowronski E.W."/>
        </authorList>
    </citation>
    <scope>NUCLEOTIDE SEQUENCE [LARGE SCALE GENOMIC DNA]</scope>
    <source>
        <strain evidence="2 3">GYP-17</strain>
    </source>
</reference>
<dbReference type="EMBL" id="PIPM01000004">
    <property type="protein sequence ID" value="RUO34219.1"/>
    <property type="molecule type" value="Genomic_DNA"/>
</dbReference>
<evidence type="ECO:0000313" key="3">
    <source>
        <dbReference type="Proteomes" id="UP000288405"/>
    </source>
</evidence>
<accession>A0A432WKJ8</accession>
<feature type="signal peptide" evidence="1">
    <location>
        <begin position="1"/>
        <end position="24"/>
    </location>
</feature>
<evidence type="ECO:0000313" key="2">
    <source>
        <dbReference type="EMBL" id="RUO34219.1"/>
    </source>
</evidence>
<keyword evidence="1" id="KW-0732">Signal</keyword>
<dbReference type="AlphaFoldDB" id="A0A432WKJ8"/>
<dbReference type="RefSeq" id="WP_126776637.1">
    <property type="nucleotide sequence ID" value="NZ_PIPM01000004.1"/>
</dbReference>
<protein>
    <submittedName>
        <fullName evidence="2">ABC transporter substrate-binding protein</fullName>
    </submittedName>
</protein>
<comment type="caution">
    <text evidence="2">The sequence shown here is derived from an EMBL/GenBank/DDBJ whole genome shotgun (WGS) entry which is preliminary data.</text>
</comment>
<organism evidence="2 3">
    <name type="scientific">Aliidiomarina sanyensis</name>
    <dbReference type="NCBI Taxonomy" id="1249555"/>
    <lineage>
        <taxon>Bacteria</taxon>
        <taxon>Pseudomonadati</taxon>
        <taxon>Pseudomonadota</taxon>
        <taxon>Gammaproteobacteria</taxon>
        <taxon>Alteromonadales</taxon>
        <taxon>Idiomarinaceae</taxon>
        <taxon>Aliidiomarina</taxon>
    </lineage>
</organism>
<feature type="chain" id="PRO_5019322883" evidence="1">
    <location>
        <begin position="25"/>
        <end position="301"/>
    </location>
</feature>
<dbReference type="Proteomes" id="UP000288405">
    <property type="component" value="Unassembled WGS sequence"/>
</dbReference>
<keyword evidence="3" id="KW-1185">Reference proteome</keyword>
<dbReference type="OrthoDB" id="8439154at2"/>
<evidence type="ECO:0000256" key="1">
    <source>
        <dbReference type="SAM" id="SignalP"/>
    </source>
</evidence>
<gene>
    <name evidence="2" type="ORF">CWE11_05685</name>
</gene>
<proteinExistence type="predicted"/>
<name>A0A432WKJ8_9GAMM</name>
<sequence>MKRWTMWISALCLPLTWVATSATYASTDISGNPNANATADRIHWVVNTAPPFHVVSGPLQGQGICDVLMEAVKEALPDVQSTRYILPQTRIRQQFDRNENQCFPCMIYRPEAVRGVAYSKPTHFYYPHGIITTAVHARRIRETYGEPLPLRQFLRESDLRFGYPAGRVYGDLQPILEEVSPDDSYRVVHTGENATLAILAMIKAGRIDYTIDYQILAEFDRQVSGNTLEFIEIEETAGAHILGAIGCTDNAWGHAIIEQINNVMPRVRENAQFLQVLDQWFRHKPESTPYRELLRDRVWNE</sequence>
<dbReference type="SUPFAM" id="SSF53850">
    <property type="entry name" value="Periplasmic binding protein-like II"/>
    <property type="match status" value="1"/>
</dbReference>